<dbReference type="GO" id="GO:0009793">
    <property type="term" value="P:embryo development ending in seed dormancy"/>
    <property type="evidence" value="ECO:0007669"/>
    <property type="project" value="InterPro"/>
</dbReference>
<dbReference type="Pfam" id="PF03760">
    <property type="entry name" value="LEA_1"/>
    <property type="match status" value="1"/>
</dbReference>
<comment type="similarity">
    <text evidence="1">Belongs to the LEA type 1 family.</text>
</comment>
<dbReference type="Proteomes" id="UP001370490">
    <property type="component" value="Unassembled WGS sequence"/>
</dbReference>
<feature type="compositionally biased region" description="Basic and acidic residues" evidence="2">
    <location>
        <begin position="25"/>
        <end position="71"/>
    </location>
</feature>
<evidence type="ECO:0000313" key="3">
    <source>
        <dbReference type="EMBL" id="KAK6941922.1"/>
    </source>
</evidence>
<evidence type="ECO:0000256" key="2">
    <source>
        <dbReference type="SAM" id="MobiDB-lite"/>
    </source>
</evidence>
<evidence type="ECO:0000313" key="4">
    <source>
        <dbReference type="Proteomes" id="UP001370490"/>
    </source>
</evidence>
<name>A0AAN8W9X1_9MAGN</name>
<protein>
    <submittedName>
        <fullName evidence="3">Late embryogenesis abundant protein, LEA_1 subgroup</fullName>
    </submittedName>
</protein>
<feature type="region of interest" description="Disordered" evidence="2">
    <location>
        <begin position="1"/>
        <end position="135"/>
    </location>
</feature>
<reference evidence="3 4" key="1">
    <citation type="submission" date="2023-12" db="EMBL/GenBank/DDBJ databases">
        <title>A high-quality genome assembly for Dillenia turbinata (Dilleniales).</title>
        <authorList>
            <person name="Chanderbali A."/>
        </authorList>
    </citation>
    <scope>NUCLEOTIDE SEQUENCE [LARGE SCALE GENOMIC DNA]</scope>
    <source>
        <strain evidence="3">LSX21</strain>
        <tissue evidence="3">Leaf</tissue>
    </source>
</reference>
<dbReference type="InterPro" id="IPR005513">
    <property type="entry name" value="LEA_1"/>
</dbReference>
<dbReference type="AlphaFoldDB" id="A0AAN8W9X1"/>
<dbReference type="EMBL" id="JBAMMX010000004">
    <property type="protein sequence ID" value="KAK6941922.1"/>
    <property type="molecule type" value="Genomic_DNA"/>
</dbReference>
<organism evidence="3 4">
    <name type="scientific">Dillenia turbinata</name>
    <dbReference type="NCBI Taxonomy" id="194707"/>
    <lineage>
        <taxon>Eukaryota</taxon>
        <taxon>Viridiplantae</taxon>
        <taxon>Streptophyta</taxon>
        <taxon>Embryophyta</taxon>
        <taxon>Tracheophyta</taxon>
        <taxon>Spermatophyta</taxon>
        <taxon>Magnoliopsida</taxon>
        <taxon>eudicotyledons</taxon>
        <taxon>Gunneridae</taxon>
        <taxon>Pentapetalae</taxon>
        <taxon>Dilleniales</taxon>
        <taxon>Dilleniaceae</taxon>
        <taxon>Dillenia</taxon>
    </lineage>
</organism>
<accession>A0AAN8W9X1</accession>
<sequence>MQAAKNAAEAVKEKAANIGASAKAGMEKSKAVAQEKTDKMTAHTQMEKEMAEEKKNKRMAEAEYHKQEAKESNAAARRATSAPGGHPMYSTGGTDNPTGATEVPAGRVTEGTVESRPMGVGTGTGGTTVHKTRVE</sequence>
<evidence type="ECO:0000256" key="1">
    <source>
        <dbReference type="ARBA" id="ARBA00010975"/>
    </source>
</evidence>
<dbReference type="PANTHER" id="PTHR33493:SF2">
    <property type="entry name" value="LATE EMBRYOGENESIS ABUNDANT PROTEIN 46"/>
    <property type="match status" value="1"/>
</dbReference>
<proteinExistence type="inferred from homology"/>
<keyword evidence="4" id="KW-1185">Reference proteome</keyword>
<gene>
    <name evidence="3" type="ORF">RJ641_027299</name>
</gene>
<comment type="caution">
    <text evidence="3">The sequence shown here is derived from an EMBL/GenBank/DDBJ whole genome shotgun (WGS) entry which is preliminary data.</text>
</comment>
<dbReference type="PANTHER" id="PTHR33493">
    <property type="entry name" value="LATE EMBRYOGENESIS ABUNDANT PROTEIN 6-RELATED"/>
    <property type="match status" value="1"/>
</dbReference>